<organism evidence="1 2">
    <name type="scientific">Marinactinospora thermotolerans DSM 45154</name>
    <dbReference type="NCBI Taxonomy" id="1122192"/>
    <lineage>
        <taxon>Bacteria</taxon>
        <taxon>Bacillati</taxon>
        <taxon>Actinomycetota</taxon>
        <taxon>Actinomycetes</taxon>
        <taxon>Streptosporangiales</taxon>
        <taxon>Nocardiopsidaceae</taxon>
        <taxon>Marinactinospora</taxon>
    </lineage>
</organism>
<dbReference type="Proteomes" id="UP000190637">
    <property type="component" value="Unassembled WGS sequence"/>
</dbReference>
<dbReference type="EMBL" id="FUWS01000013">
    <property type="protein sequence ID" value="SKA34698.1"/>
    <property type="molecule type" value="Genomic_DNA"/>
</dbReference>
<gene>
    <name evidence="1" type="ORF">SAMN02745673_04353</name>
</gene>
<dbReference type="RefSeq" id="WP_078763590.1">
    <property type="nucleotide sequence ID" value="NZ_FUWS01000013.1"/>
</dbReference>
<evidence type="ECO:0000313" key="2">
    <source>
        <dbReference type="Proteomes" id="UP000190637"/>
    </source>
</evidence>
<sequence length="78" mass="8544">MGERSDIDWAELDDGELLDGVLDVMEREELIPGGLGRVLADIAAAGVPEPREESGAVLVRPVTRLRSVASEPQRRHRL</sequence>
<protein>
    <submittedName>
        <fullName evidence="1">Uncharacterized protein</fullName>
    </submittedName>
</protein>
<dbReference type="AlphaFoldDB" id="A0A1T4T3G4"/>
<proteinExistence type="predicted"/>
<evidence type="ECO:0000313" key="1">
    <source>
        <dbReference type="EMBL" id="SKA34698.1"/>
    </source>
</evidence>
<name>A0A1T4T3G4_9ACTN</name>
<accession>A0A1T4T3G4</accession>
<reference evidence="1 2" key="1">
    <citation type="submission" date="2017-02" db="EMBL/GenBank/DDBJ databases">
        <authorList>
            <person name="Peterson S.W."/>
        </authorList>
    </citation>
    <scope>NUCLEOTIDE SEQUENCE [LARGE SCALE GENOMIC DNA]</scope>
    <source>
        <strain evidence="1 2">DSM 45154</strain>
    </source>
</reference>
<keyword evidence="2" id="KW-1185">Reference proteome</keyword>
<dbReference type="STRING" id="1122192.SAMN02745673_04353"/>